<reference evidence="1 2" key="2">
    <citation type="journal article" date="2011" name="Mol. Biol. Evol.">
        <title>Unity in variety--the pan-genome of the Chlamydiae.</title>
        <authorList>
            <person name="Collingro A."/>
            <person name="Tischler P."/>
            <person name="Weinmaier T."/>
            <person name="Penz T."/>
            <person name="Heinz E."/>
            <person name="Brunham R.C."/>
            <person name="Read T.D."/>
            <person name="Bavoil P.M."/>
            <person name="Sachse K."/>
            <person name="Kahane S."/>
            <person name="Friedman M.G."/>
            <person name="Rattei T."/>
            <person name="Myers G.S."/>
            <person name="Horn M."/>
        </authorList>
    </citation>
    <scope>NUCLEOTIDE SEQUENCE [LARGE SCALE GENOMIC DNA]</scope>
    <source>
        <strain evidence="2">ATCC VR-1471 / Z</strain>
    </source>
</reference>
<dbReference type="AlphaFoldDB" id="F8L3X8"/>
<gene>
    <name evidence="1" type="ordered locus">SNE_A21310</name>
</gene>
<sequence length="226" mass="25646">MINHFLGSRDAVRLAETSVGWLREFFGQKTITIVHATLKLEQFEVFFADVDRAISLALPLSRLGWIQKRCSQLIEDESAYRITTLVIEILHFFSETAAALECLGWIGVVVLSPCVEGLAFTASTFACLANLIDFSQKVYDNYLIYHAPTEYKALHWHEGLGEPSLKVEWSKNLCEMIADLAQFSTDFFKGLAYFYGLRSMTPTLHRFWRTSAAVSHSIRSYLDSKG</sequence>
<organism evidence="1 2">
    <name type="scientific">Simkania negevensis (strain ATCC VR-1471 / DSM 27360 / Z)</name>
    <dbReference type="NCBI Taxonomy" id="331113"/>
    <lineage>
        <taxon>Bacteria</taxon>
        <taxon>Pseudomonadati</taxon>
        <taxon>Chlamydiota</taxon>
        <taxon>Chlamydiia</taxon>
        <taxon>Parachlamydiales</taxon>
        <taxon>Simkaniaceae</taxon>
        <taxon>Simkania</taxon>
    </lineage>
</organism>
<accession>F8L3X8</accession>
<dbReference type="HOGENOM" id="CLU_1224068_0_0_0"/>
<name>F8L3X8_SIMNZ</name>
<dbReference type="RefSeq" id="WP_013944474.1">
    <property type="nucleotide sequence ID" value="NC_015713.1"/>
</dbReference>
<dbReference type="KEGG" id="sng:SNE_A21310"/>
<keyword evidence="2" id="KW-1185">Reference proteome</keyword>
<dbReference type="STRING" id="331113.SNE_A21310"/>
<evidence type="ECO:0000313" key="2">
    <source>
        <dbReference type="Proteomes" id="UP000000496"/>
    </source>
</evidence>
<evidence type="ECO:0000313" key="1">
    <source>
        <dbReference type="EMBL" id="CCB90008.1"/>
    </source>
</evidence>
<protein>
    <submittedName>
        <fullName evidence="1">Uncharacterized protein</fullName>
    </submittedName>
</protein>
<dbReference type="Proteomes" id="UP000000496">
    <property type="component" value="Chromosome gsn.131"/>
</dbReference>
<dbReference type="EMBL" id="FR872582">
    <property type="protein sequence ID" value="CCB90008.1"/>
    <property type="molecule type" value="Genomic_DNA"/>
</dbReference>
<reference key="1">
    <citation type="journal article" date="2011" name="Mol. Biol. Evol.">
        <title>Unity in variety -- the pan-genome of the Chlamydiae.</title>
        <authorList>
            <person name="Collingro A."/>
            <person name="Tischler P."/>
            <person name="Weinmaier T."/>
            <person name="Penz T."/>
            <person name="Heinz E."/>
            <person name="Brunham R.C."/>
            <person name="Read T.D."/>
            <person name="Bavoil P.M."/>
            <person name="Sachse K."/>
            <person name="Kahane S."/>
            <person name="Friedman M.G."/>
            <person name="Rattei T."/>
            <person name="Myers G.S.A."/>
            <person name="Horn M."/>
        </authorList>
    </citation>
    <scope>NUCLEOTIDE SEQUENCE</scope>
    <source>
        <strain>Z</strain>
    </source>
</reference>
<proteinExistence type="predicted"/>